<organism evidence="2 3">
    <name type="scientific">Paenibacillus baimaensis</name>
    <dbReference type="NCBI Taxonomy" id="2982185"/>
    <lineage>
        <taxon>Bacteria</taxon>
        <taxon>Bacillati</taxon>
        <taxon>Bacillota</taxon>
        <taxon>Bacilli</taxon>
        <taxon>Bacillales</taxon>
        <taxon>Paenibacillaceae</taxon>
        <taxon>Paenibacillus</taxon>
    </lineage>
</organism>
<dbReference type="EMBL" id="JAOQIO010000037">
    <property type="protein sequence ID" value="MCU6793071.1"/>
    <property type="molecule type" value="Genomic_DNA"/>
</dbReference>
<dbReference type="Proteomes" id="UP001652445">
    <property type="component" value="Unassembled WGS sequence"/>
</dbReference>
<name>A0ABT2UG00_9BACL</name>
<evidence type="ECO:0000313" key="2">
    <source>
        <dbReference type="EMBL" id="MCU6793071.1"/>
    </source>
</evidence>
<dbReference type="RefSeq" id="WP_262684385.1">
    <property type="nucleotide sequence ID" value="NZ_JAOQIO010000037.1"/>
</dbReference>
<feature type="domain" description="Copper amine oxidase-like N-terminal" evidence="1">
    <location>
        <begin position="8"/>
        <end position="54"/>
    </location>
</feature>
<evidence type="ECO:0000259" key="1">
    <source>
        <dbReference type="Pfam" id="PF07833"/>
    </source>
</evidence>
<comment type="caution">
    <text evidence="2">The sequence shown here is derived from an EMBL/GenBank/DDBJ whole genome shotgun (WGS) entry which is preliminary data.</text>
</comment>
<keyword evidence="3" id="KW-1185">Reference proteome</keyword>
<dbReference type="InterPro" id="IPR036582">
    <property type="entry name" value="Mao_N_sf"/>
</dbReference>
<dbReference type="Pfam" id="PF07833">
    <property type="entry name" value="Cu_amine_oxidN1"/>
    <property type="match status" value="1"/>
</dbReference>
<gene>
    <name evidence="2" type="ORF">OB236_13175</name>
</gene>
<dbReference type="InterPro" id="IPR012854">
    <property type="entry name" value="Cu_amine_oxidase-like_N"/>
</dbReference>
<dbReference type="SUPFAM" id="SSF55383">
    <property type="entry name" value="Copper amine oxidase, domain N"/>
    <property type="match status" value="1"/>
</dbReference>
<protein>
    <submittedName>
        <fullName evidence="2">Copper amine oxidase N-terminal domain-containing protein</fullName>
    </submittedName>
</protein>
<accession>A0ABT2UG00</accession>
<proteinExistence type="predicted"/>
<sequence>MKLIHNGIDKTPLDPDQKPFIANGSTYVPLKSIGDILGIPLKWDGENNAVIIGQQLSSSPLPAPSSYVLNGPDYINGDKAFIDLKQNQQMKVNKKDYGKIGFTLKNMSFETIAKFPLNAQFSTLSLTLGFDDEGANYAAARHIRDGFFPYCMQGIVQRRLTSLLFIRI</sequence>
<evidence type="ECO:0000313" key="3">
    <source>
        <dbReference type="Proteomes" id="UP001652445"/>
    </source>
</evidence>
<reference evidence="2 3" key="1">
    <citation type="submission" date="2022-09" db="EMBL/GenBank/DDBJ databases">
        <authorList>
            <person name="Han X.L."/>
            <person name="Wang Q."/>
            <person name="Lu T."/>
        </authorList>
    </citation>
    <scope>NUCLEOTIDE SEQUENCE [LARGE SCALE GENOMIC DNA]</scope>
    <source>
        <strain evidence="2 3">WQ 127069</strain>
    </source>
</reference>